<dbReference type="Pfam" id="PF03692">
    <property type="entry name" value="CxxCxxCC"/>
    <property type="match status" value="1"/>
</dbReference>
<keyword evidence="2" id="KW-1185">Reference proteome</keyword>
<protein>
    <recommendedName>
        <fullName evidence="3">YkgJ family cysteine cluster protein</fullName>
    </recommendedName>
</protein>
<evidence type="ECO:0008006" key="3">
    <source>
        <dbReference type="Google" id="ProtNLM"/>
    </source>
</evidence>
<dbReference type="EMBL" id="JAWDKC010000015">
    <property type="protein sequence ID" value="MDV0445307.1"/>
    <property type="molecule type" value="Genomic_DNA"/>
</dbReference>
<name>A0ABU3VPH2_9EURY</name>
<dbReference type="PANTHER" id="PTHR35866">
    <property type="entry name" value="PUTATIVE-RELATED"/>
    <property type="match status" value="1"/>
</dbReference>
<evidence type="ECO:0000313" key="1">
    <source>
        <dbReference type="EMBL" id="MDV0445307.1"/>
    </source>
</evidence>
<proteinExistence type="predicted"/>
<evidence type="ECO:0000313" key="2">
    <source>
        <dbReference type="Proteomes" id="UP001272052"/>
    </source>
</evidence>
<dbReference type="InterPro" id="IPR005358">
    <property type="entry name" value="Puta_zinc/iron-chelating_dom"/>
</dbReference>
<dbReference type="PANTHER" id="PTHR35866:SF1">
    <property type="entry name" value="YKGJ FAMILY CYSTEINE CLUSTER PROTEIN"/>
    <property type="match status" value="1"/>
</dbReference>
<organism evidence="1 2">
    <name type="scientific">Methanimicrococcus hacksteinii</name>
    <dbReference type="NCBI Taxonomy" id="3028293"/>
    <lineage>
        <taxon>Archaea</taxon>
        <taxon>Methanobacteriati</taxon>
        <taxon>Methanobacteriota</taxon>
        <taxon>Stenosarchaea group</taxon>
        <taxon>Methanomicrobia</taxon>
        <taxon>Methanosarcinales</taxon>
        <taxon>Methanosarcinaceae</taxon>
        <taxon>Methanimicrococcus</taxon>
    </lineage>
</organism>
<reference evidence="1 2" key="1">
    <citation type="submission" date="2023-06" db="EMBL/GenBank/DDBJ databases">
        <title>Genome sequence of Methanimicrococcus sp. At1.</title>
        <authorList>
            <person name="Protasov E."/>
            <person name="Platt K."/>
            <person name="Poehlein A."/>
            <person name="Daniel R."/>
            <person name="Brune A."/>
        </authorList>
    </citation>
    <scope>NUCLEOTIDE SEQUENCE [LARGE SCALE GENOMIC DNA]</scope>
    <source>
        <strain evidence="1 2">At1</strain>
    </source>
</reference>
<sequence>MKKADSDLEYFKDEANALKEYPKSRFLEVVQDVGFECDFCSKCCTRAFNDHVYLLEEDVSRVSSLNPDALKPSPYFDFCDREGRFYVSGYSLKTQNDEAGSCIFLENSRCKIYEKRPLICRVYPYMIHREEDDSGLYDWREISGLNEHGLYGAEIPDEEAAEIFEITKKYESGYINQEIEFLKAVSKHFEKNKLKHVPKIYDKQIRAFEKGESVTVFVYYNGAFHEHKTQKN</sequence>
<accession>A0ABU3VPH2</accession>
<dbReference type="Proteomes" id="UP001272052">
    <property type="component" value="Unassembled WGS sequence"/>
</dbReference>
<comment type="caution">
    <text evidence="1">The sequence shown here is derived from an EMBL/GenBank/DDBJ whole genome shotgun (WGS) entry which is preliminary data.</text>
</comment>
<dbReference type="RefSeq" id="WP_318785728.1">
    <property type="nucleotide sequence ID" value="NZ_JAWDKC010000015.1"/>
</dbReference>
<gene>
    <name evidence="1" type="ORF">MmiAt1_08780</name>
</gene>